<evidence type="ECO:0000256" key="1">
    <source>
        <dbReference type="SAM" id="MobiDB-lite"/>
    </source>
</evidence>
<protein>
    <submittedName>
        <fullName evidence="2">Uncharacterized protein</fullName>
    </submittedName>
</protein>
<gene>
    <name evidence="2" type="ORF">E2562_002289</name>
</gene>
<dbReference type="Proteomes" id="UP000479710">
    <property type="component" value="Unassembled WGS sequence"/>
</dbReference>
<proteinExistence type="predicted"/>
<comment type="caution">
    <text evidence="2">The sequence shown here is derived from an EMBL/GenBank/DDBJ whole genome shotgun (WGS) entry which is preliminary data.</text>
</comment>
<evidence type="ECO:0000313" key="3">
    <source>
        <dbReference type="Proteomes" id="UP000479710"/>
    </source>
</evidence>
<keyword evidence="3" id="KW-1185">Reference proteome</keyword>
<reference evidence="2 3" key="1">
    <citation type="submission" date="2019-11" db="EMBL/GenBank/DDBJ databases">
        <title>Whole genome sequence of Oryza granulata.</title>
        <authorList>
            <person name="Li W."/>
        </authorList>
    </citation>
    <scope>NUCLEOTIDE SEQUENCE [LARGE SCALE GENOMIC DNA]</scope>
    <source>
        <strain evidence="3">cv. Menghai</strain>
        <tissue evidence="2">Leaf</tissue>
    </source>
</reference>
<evidence type="ECO:0000313" key="2">
    <source>
        <dbReference type="EMBL" id="KAF0887570.1"/>
    </source>
</evidence>
<dbReference type="EMBL" id="SPHZ02000012">
    <property type="protein sequence ID" value="KAF0887570.1"/>
    <property type="molecule type" value="Genomic_DNA"/>
</dbReference>
<organism evidence="2 3">
    <name type="scientific">Oryza meyeriana var. granulata</name>
    <dbReference type="NCBI Taxonomy" id="110450"/>
    <lineage>
        <taxon>Eukaryota</taxon>
        <taxon>Viridiplantae</taxon>
        <taxon>Streptophyta</taxon>
        <taxon>Embryophyta</taxon>
        <taxon>Tracheophyta</taxon>
        <taxon>Spermatophyta</taxon>
        <taxon>Magnoliopsida</taxon>
        <taxon>Liliopsida</taxon>
        <taxon>Poales</taxon>
        <taxon>Poaceae</taxon>
        <taxon>BOP clade</taxon>
        <taxon>Oryzoideae</taxon>
        <taxon>Oryzeae</taxon>
        <taxon>Oryzinae</taxon>
        <taxon>Oryza</taxon>
        <taxon>Oryza meyeriana</taxon>
    </lineage>
</organism>
<name>A0A6G1BI20_9ORYZ</name>
<accession>A0A6G1BI20</accession>
<dbReference type="AlphaFoldDB" id="A0A6G1BI20"/>
<feature type="region of interest" description="Disordered" evidence="1">
    <location>
        <begin position="26"/>
        <end position="82"/>
    </location>
</feature>
<feature type="compositionally biased region" description="Polar residues" evidence="1">
    <location>
        <begin position="73"/>
        <end position="82"/>
    </location>
</feature>
<sequence length="139" mass="14718">MAAGATELHLPHRELELEIRIRRLVDGQTTGGPMGPVAERRVPGGAVDGQPTSASSSSRLRRPTMEGAPAPTGSRQPATASYTNTTTRVKMTMSNSSVHGAAVGVGAAVVAVPTYSLDPHADFHRSMEEIVVARRQRLH</sequence>